<evidence type="ECO:0000256" key="1">
    <source>
        <dbReference type="SAM" id="Phobius"/>
    </source>
</evidence>
<feature type="transmembrane region" description="Helical" evidence="1">
    <location>
        <begin position="67"/>
        <end position="86"/>
    </location>
</feature>
<feature type="transmembrane region" description="Helical" evidence="1">
    <location>
        <begin position="183"/>
        <end position="203"/>
    </location>
</feature>
<keyword evidence="1" id="KW-1133">Transmembrane helix</keyword>
<reference evidence="2 3" key="1">
    <citation type="submission" date="2017-04" db="EMBL/GenBank/DDBJ databases">
        <title>Novel microbial lineages endemic to geothermal iron-oxide mats fill important gaps in the evolutionary history of Archaea.</title>
        <authorList>
            <person name="Jay Z.J."/>
            <person name="Beam J.P."/>
            <person name="Dlakic M."/>
            <person name="Rusch D.B."/>
            <person name="Kozubal M.A."/>
            <person name="Inskeep W.P."/>
        </authorList>
    </citation>
    <scope>NUCLEOTIDE SEQUENCE [LARGE SCALE GENOMIC DNA]</scope>
    <source>
        <strain evidence="2">OSP_D</strain>
    </source>
</reference>
<dbReference type="EMBL" id="NEXC01000033">
    <property type="protein sequence ID" value="PSN83191.1"/>
    <property type="molecule type" value="Genomic_DNA"/>
</dbReference>
<feature type="transmembrane region" description="Helical" evidence="1">
    <location>
        <begin position="145"/>
        <end position="162"/>
    </location>
</feature>
<feature type="transmembrane region" description="Helical" evidence="1">
    <location>
        <begin position="223"/>
        <end position="243"/>
    </location>
</feature>
<organism evidence="2 3">
    <name type="scientific">Candidatus Marsarchaeota G1 archaeon OSP_D</name>
    <dbReference type="NCBI Taxonomy" id="1978155"/>
    <lineage>
        <taxon>Archaea</taxon>
        <taxon>Candidatus Marsarchaeota</taxon>
        <taxon>Candidatus Marsarchaeota group 1</taxon>
    </lineage>
</organism>
<feature type="transmembrane region" description="Helical" evidence="1">
    <location>
        <begin position="5"/>
        <end position="22"/>
    </location>
</feature>
<keyword evidence="1" id="KW-0472">Membrane</keyword>
<dbReference type="Proteomes" id="UP000240880">
    <property type="component" value="Unassembled WGS sequence"/>
</dbReference>
<gene>
    <name evidence="2" type="ORF">B9Q01_05615</name>
</gene>
<feature type="transmembrane region" description="Helical" evidence="1">
    <location>
        <begin position="28"/>
        <end position="47"/>
    </location>
</feature>
<dbReference type="AlphaFoldDB" id="A0A2R6A9U0"/>
<protein>
    <submittedName>
        <fullName evidence="2">Uncharacterized protein</fullName>
    </submittedName>
</protein>
<comment type="caution">
    <text evidence="2">The sequence shown here is derived from an EMBL/GenBank/DDBJ whole genome shotgun (WGS) entry which is preliminary data.</text>
</comment>
<evidence type="ECO:0000313" key="3">
    <source>
        <dbReference type="Proteomes" id="UP000240880"/>
    </source>
</evidence>
<evidence type="ECO:0000313" key="2">
    <source>
        <dbReference type="EMBL" id="PSN83191.1"/>
    </source>
</evidence>
<name>A0A2R6A9U0_9ARCH</name>
<keyword evidence="1" id="KW-0812">Transmembrane</keyword>
<proteinExistence type="predicted"/>
<accession>A0A2R6A9U0</accession>
<sequence length="250" mass="27665">MSKSLVVILLTLFSIYFLIVSLNLKAVYSIAALCSFLFWSLLLYLLLSSPLKSAFTLTLKTLKRRSAVFWVFPVYLAAHLFAYGFLLETLFSYRYGFIPTNVVYAYVSYNYTASTFALWRVLYSFAVNPVVVVVLPKGFGATLSVYSFFIGILDAFLVSANIERILELSSLWKKRLSTLGIPLVSVVSGSGCCISLPSVLAVFSPAIQALLVTSGGVILENALYFALPFAVALALYFNLRALYPKLKVNV</sequence>